<dbReference type="Gene3D" id="3.30.460.10">
    <property type="entry name" value="Beta Polymerase, domain 2"/>
    <property type="match status" value="1"/>
</dbReference>
<feature type="domain" description="tRNA nucleotidyltransferase/poly(A) polymerase RNA and SrmB- binding" evidence="10">
    <location>
        <begin position="170"/>
        <end position="219"/>
    </location>
</feature>
<evidence type="ECO:0000259" key="10">
    <source>
        <dbReference type="Pfam" id="PF12627"/>
    </source>
</evidence>
<evidence type="ECO:0000256" key="4">
    <source>
        <dbReference type="ARBA" id="ARBA00022695"/>
    </source>
</evidence>
<proteinExistence type="inferred from homology"/>
<dbReference type="RefSeq" id="WP_002595851.1">
    <property type="nucleotide sequence ID" value="NZ_KB851021.1"/>
</dbReference>
<dbReference type="GO" id="GO:0000166">
    <property type="term" value="F:nucleotide binding"/>
    <property type="evidence" value="ECO:0007669"/>
    <property type="project" value="UniProtKB-KW"/>
</dbReference>
<dbReference type="GO" id="GO:0016779">
    <property type="term" value="F:nucleotidyltransferase activity"/>
    <property type="evidence" value="ECO:0007669"/>
    <property type="project" value="UniProtKB-KW"/>
</dbReference>
<dbReference type="SUPFAM" id="SSF81891">
    <property type="entry name" value="Poly A polymerase C-terminal region-like"/>
    <property type="match status" value="1"/>
</dbReference>
<comment type="cofactor">
    <cofactor evidence="1">
        <name>Mg(2+)</name>
        <dbReference type="ChEBI" id="CHEBI:18420"/>
    </cofactor>
</comment>
<dbReference type="AlphaFoldDB" id="A0A0E2HAU7"/>
<dbReference type="HOGENOM" id="CLU_015961_3_1_9"/>
<dbReference type="InterPro" id="IPR002646">
    <property type="entry name" value="PolA_pol_head_dom"/>
</dbReference>
<dbReference type="CDD" id="cd05398">
    <property type="entry name" value="NT_ClassII-CCAase"/>
    <property type="match status" value="1"/>
</dbReference>
<keyword evidence="6" id="KW-0547">Nucleotide-binding</keyword>
<dbReference type="Pfam" id="PF12627">
    <property type="entry name" value="PolyA_pol_RNAbd"/>
    <property type="match status" value="1"/>
</dbReference>
<dbReference type="GO" id="GO:0000049">
    <property type="term" value="F:tRNA binding"/>
    <property type="evidence" value="ECO:0007669"/>
    <property type="project" value="TreeGrafter"/>
</dbReference>
<dbReference type="InterPro" id="IPR050264">
    <property type="entry name" value="Bact_CCA-adding_enz_type3_sf"/>
</dbReference>
<comment type="caution">
    <text evidence="11">The sequence shown here is derived from an EMBL/GenBank/DDBJ whole genome shotgun (WGS) entry which is preliminary data.</text>
</comment>
<accession>A0A0E2HAU7</accession>
<keyword evidence="2 8" id="KW-0808">Transferase</keyword>
<gene>
    <name evidence="11" type="ORF">HMPREF1090_02470</name>
</gene>
<dbReference type="EMBL" id="AGYR01000028">
    <property type="protein sequence ID" value="ENZ13850.1"/>
    <property type="molecule type" value="Genomic_DNA"/>
</dbReference>
<evidence type="ECO:0000256" key="3">
    <source>
        <dbReference type="ARBA" id="ARBA00022694"/>
    </source>
</evidence>
<evidence type="ECO:0000256" key="7">
    <source>
        <dbReference type="ARBA" id="ARBA00022842"/>
    </source>
</evidence>
<evidence type="ECO:0000313" key="11">
    <source>
        <dbReference type="EMBL" id="ENZ13850.1"/>
    </source>
</evidence>
<feature type="domain" description="Poly A polymerase head" evidence="9">
    <location>
        <begin position="23"/>
        <end position="143"/>
    </location>
</feature>
<organism evidence="11 12">
    <name type="scientific">[Clostridium] clostridioforme 90A8</name>
    <dbReference type="NCBI Taxonomy" id="999408"/>
    <lineage>
        <taxon>Bacteria</taxon>
        <taxon>Bacillati</taxon>
        <taxon>Bacillota</taxon>
        <taxon>Clostridia</taxon>
        <taxon>Lachnospirales</taxon>
        <taxon>Lachnospiraceae</taxon>
        <taxon>Enterocloster</taxon>
    </lineage>
</organism>
<evidence type="ECO:0000256" key="8">
    <source>
        <dbReference type="RuleBase" id="RU003953"/>
    </source>
</evidence>
<keyword evidence="7" id="KW-0460">Magnesium</keyword>
<dbReference type="Gene3D" id="1.10.246.80">
    <property type="match status" value="1"/>
</dbReference>
<name>A0A0E2HAU7_9FIRM</name>
<reference evidence="11 12" key="1">
    <citation type="submission" date="2013-01" db="EMBL/GenBank/DDBJ databases">
        <title>The Genome Sequence of Clostridium clostridioforme 90A8.</title>
        <authorList>
            <consortium name="The Broad Institute Genome Sequencing Platform"/>
            <person name="Earl A."/>
            <person name="Ward D."/>
            <person name="Feldgarden M."/>
            <person name="Gevers D."/>
            <person name="Courvalin P."/>
            <person name="Lambert T."/>
            <person name="Walker B."/>
            <person name="Young S.K."/>
            <person name="Zeng Q."/>
            <person name="Gargeya S."/>
            <person name="Fitzgerald M."/>
            <person name="Haas B."/>
            <person name="Abouelleil A."/>
            <person name="Alvarado L."/>
            <person name="Arachchi H.M."/>
            <person name="Berlin A.M."/>
            <person name="Chapman S.B."/>
            <person name="Dewar J."/>
            <person name="Goldberg J."/>
            <person name="Griggs A."/>
            <person name="Gujja S."/>
            <person name="Hansen M."/>
            <person name="Howarth C."/>
            <person name="Imamovic A."/>
            <person name="Larimer J."/>
            <person name="McCowan C."/>
            <person name="Murphy C."/>
            <person name="Neiman D."/>
            <person name="Pearson M."/>
            <person name="Priest M."/>
            <person name="Roberts A."/>
            <person name="Saif S."/>
            <person name="Shea T."/>
            <person name="Sisk P."/>
            <person name="Sykes S."/>
            <person name="Wortman J."/>
            <person name="Nusbaum C."/>
            <person name="Birren B."/>
        </authorList>
    </citation>
    <scope>NUCLEOTIDE SEQUENCE [LARGE SCALE GENOMIC DNA]</scope>
    <source>
        <strain evidence="11 12">90A8</strain>
    </source>
</reference>
<sequence>MEIRIPVPAEEIINKLNEHGYEAYVVGGCVRDMLLGREPGDWDITTSALPGQVKEVFRRTVDTGIQHGTVTVMMGKEGYEVTTYRIDGEYSDGRHPNSVEFTPDLVEDLKRRDFTINAMAYNSHTGFVDKFGGVEDLEKGIIRCVGEPKDRFTEDALRILRAIRFSAQLGFSIEERTYEAIRTIAPNMVHVSKERIQVELTKLLLSSHPDYILRVYETGISPYVSEKFHGAYAGESGNWAVPSIPAGIPAVKHMRWAAFLRDCSASRAADILKDLKLDNDTIYRVRTLVERQGKKVGLQDSMEDGMRDVIKDGREPSRASIRRAMSQMEPELFDDLLTLKMCLSEAASNDGELRWLRQVRDLTEEIRRNRDCISLKTLAVSGYDIMGAGVKPGREVGSTLARLLDMVLEEPQRNTKEYLLAHLEQKKGQAGI</sequence>
<dbReference type="GO" id="GO:0008033">
    <property type="term" value="P:tRNA processing"/>
    <property type="evidence" value="ECO:0007669"/>
    <property type="project" value="UniProtKB-KW"/>
</dbReference>
<dbReference type="NCBIfam" id="NF009814">
    <property type="entry name" value="PRK13299.1"/>
    <property type="match status" value="1"/>
</dbReference>
<comment type="similarity">
    <text evidence="8">Belongs to the tRNA nucleotidyltransferase/poly(A) polymerase family.</text>
</comment>
<evidence type="ECO:0000256" key="5">
    <source>
        <dbReference type="ARBA" id="ARBA00022723"/>
    </source>
</evidence>
<dbReference type="Gene3D" id="1.10.3090.10">
    <property type="entry name" value="cca-adding enzyme, domain 2"/>
    <property type="match status" value="1"/>
</dbReference>
<protein>
    <submittedName>
        <fullName evidence="11">tRNA nucleotidyltransferase (CCA-adding enzyme)</fullName>
    </submittedName>
</protein>
<dbReference type="Pfam" id="PF01743">
    <property type="entry name" value="PolyA_pol"/>
    <property type="match status" value="1"/>
</dbReference>
<dbReference type="Proteomes" id="UP000013085">
    <property type="component" value="Unassembled WGS sequence"/>
</dbReference>
<dbReference type="PANTHER" id="PTHR46173:SF1">
    <property type="entry name" value="CCA TRNA NUCLEOTIDYLTRANSFERASE 1, MITOCHONDRIAL"/>
    <property type="match status" value="1"/>
</dbReference>
<dbReference type="PATRIC" id="fig|999408.3.peg.2670"/>
<dbReference type="GO" id="GO:0046872">
    <property type="term" value="F:metal ion binding"/>
    <property type="evidence" value="ECO:0007669"/>
    <property type="project" value="UniProtKB-KW"/>
</dbReference>
<keyword evidence="3" id="KW-0819">tRNA processing</keyword>
<keyword evidence="4" id="KW-0548">Nucleotidyltransferase</keyword>
<dbReference type="SUPFAM" id="SSF81301">
    <property type="entry name" value="Nucleotidyltransferase"/>
    <property type="match status" value="1"/>
</dbReference>
<keyword evidence="5" id="KW-0479">Metal-binding</keyword>
<dbReference type="InterPro" id="IPR043519">
    <property type="entry name" value="NT_sf"/>
</dbReference>
<evidence type="ECO:0000256" key="6">
    <source>
        <dbReference type="ARBA" id="ARBA00022741"/>
    </source>
</evidence>
<evidence type="ECO:0000259" key="9">
    <source>
        <dbReference type="Pfam" id="PF01743"/>
    </source>
</evidence>
<dbReference type="PANTHER" id="PTHR46173">
    <property type="entry name" value="CCA TRNA NUCLEOTIDYLTRANSFERASE 1, MITOCHONDRIAL"/>
    <property type="match status" value="1"/>
</dbReference>
<keyword evidence="8" id="KW-0694">RNA-binding</keyword>
<evidence type="ECO:0000313" key="12">
    <source>
        <dbReference type="Proteomes" id="UP000013085"/>
    </source>
</evidence>
<evidence type="ECO:0000256" key="2">
    <source>
        <dbReference type="ARBA" id="ARBA00022679"/>
    </source>
</evidence>
<evidence type="ECO:0000256" key="1">
    <source>
        <dbReference type="ARBA" id="ARBA00001946"/>
    </source>
</evidence>
<dbReference type="InterPro" id="IPR032828">
    <property type="entry name" value="PolyA_RNA-bd"/>
</dbReference>